<reference evidence="5" key="1">
    <citation type="submission" date="2019-06" db="EMBL/GenBank/DDBJ databases">
        <title>The complete genome of Emcibacter congregatus ZYLT.</title>
        <authorList>
            <person name="Zhao Z."/>
        </authorList>
    </citation>
    <scope>NUCLEOTIDE SEQUENCE [LARGE SCALE GENOMIC DNA]</scope>
    <source>
        <strain evidence="5">MCCC 1A06723</strain>
    </source>
</reference>
<dbReference type="GO" id="GO:0019752">
    <property type="term" value="P:carboxylic acid metabolic process"/>
    <property type="evidence" value="ECO:0007669"/>
    <property type="project" value="UniProtKB-ARBA"/>
</dbReference>
<dbReference type="RefSeq" id="WP_139940551.1">
    <property type="nucleotide sequence ID" value="NZ_JBHSYP010000027.1"/>
</dbReference>
<evidence type="ECO:0000259" key="3">
    <source>
        <dbReference type="Pfam" id="PF01557"/>
    </source>
</evidence>
<keyword evidence="4" id="KW-0378">Hydrolase</keyword>
<evidence type="ECO:0000256" key="1">
    <source>
        <dbReference type="ARBA" id="ARBA00010211"/>
    </source>
</evidence>
<keyword evidence="5" id="KW-1185">Reference proteome</keyword>
<dbReference type="Proteomes" id="UP000319148">
    <property type="component" value="Unassembled WGS sequence"/>
</dbReference>
<dbReference type="EMBL" id="VFIY01000008">
    <property type="protein sequence ID" value="TPD60141.1"/>
    <property type="molecule type" value="Genomic_DNA"/>
</dbReference>
<dbReference type="GO" id="GO:0016787">
    <property type="term" value="F:hydrolase activity"/>
    <property type="evidence" value="ECO:0007669"/>
    <property type="project" value="UniProtKB-KW"/>
</dbReference>
<dbReference type="PANTHER" id="PTHR11820:SF8">
    <property type="entry name" value="BLL6360 PROTEIN"/>
    <property type="match status" value="1"/>
</dbReference>
<evidence type="ECO:0000256" key="2">
    <source>
        <dbReference type="ARBA" id="ARBA00022723"/>
    </source>
</evidence>
<dbReference type="GO" id="GO:0046872">
    <property type="term" value="F:metal ion binding"/>
    <property type="evidence" value="ECO:0007669"/>
    <property type="project" value="UniProtKB-KW"/>
</dbReference>
<keyword evidence="2" id="KW-0479">Metal-binding</keyword>
<evidence type="ECO:0000313" key="5">
    <source>
        <dbReference type="Proteomes" id="UP000319148"/>
    </source>
</evidence>
<evidence type="ECO:0000313" key="4">
    <source>
        <dbReference type="EMBL" id="TPD60141.1"/>
    </source>
</evidence>
<dbReference type="GO" id="GO:0016853">
    <property type="term" value="F:isomerase activity"/>
    <property type="evidence" value="ECO:0007669"/>
    <property type="project" value="UniProtKB-ARBA"/>
</dbReference>
<dbReference type="OrthoDB" id="5197601at2"/>
<dbReference type="InterPro" id="IPR011234">
    <property type="entry name" value="Fumarylacetoacetase-like_C"/>
</dbReference>
<feature type="domain" description="Fumarylacetoacetase-like C-terminal" evidence="3">
    <location>
        <begin position="73"/>
        <end position="277"/>
    </location>
</feature>
<dbReference type="PANTHER" id="PTHR11820">
    <property type="entry name" value="ACYLPYRUVASE"/>
    <property type="match status" value="1"/>
</dbReference>
<dbReference type="Pfam" id="PF01557">
    <property type="entry name" value="FAA_hydrolase"/>
    <property type="match status" value="1"/>
</dbReference>
<organism evidence="4 5">
    <name type="scientific">Emcibacter nanhaiensis</name>
    <dbReference type="NCBI Taxonomy" id="1505037"/>
    <lineage>
        <taxon>Bacteria</taxon>
        <taxon>Pseudomonadati</taxon>
        <taxon>Pseudomonadota</taxon>
        <taxon>Alphaproteobacteria</taxon>
        <taxon>Emcibacterales</taxon>
        <taxon>Emcibacteraceae</taxon>
        <taxon>Emcibacter</taxon>
    </lineage>
</organism>
<protein>
    <submittedName>
        <fullName evidence="4">Fumarylacetoacetate hydrolase family protein</fullName>
    </submittedName>
</protein>
<proteinExistence type="inferred from homology"/>
<comment type="similarity">
    <text evidence="1">Belongs to the FAH family.</text>
</comment>
<dbReference type="SUPFAM" id="SSF56529">
    <property type="entry name" value="FAH"/>
    <property type="match status" value="1"/>
</dbReference>
<accession>A0A501PJG0</accession>
<dbReference type="AlphaFoldDB" id="A0A501PJG0"/>
<dbReference type="Gene3D" id="3.90.850.10">
    <property type="entry name" value="Fumarylacetoacetase-like, C-terminal domain"/>
    <property type="match status" value="1"/>
</dbReference>
<name>A0A501PJG0_9PROT</name>
<sequence length="280" mass="30216">MKFVRYGSRNEELPGLIDADGNIRALSPLLSDIGCDMFTEEWLSALAAIDPEKLPLVSGNPRLGVPVSGIRQVIAIGLNYKDHAEEANYPVPVDPLVFYKSVSSLSGCTDLIEVPASAEKLDWEIELGFLISKEAKHVAVEEALDYVAGYCTVVDVSERHWQFDKGGTLGKGKSYDNFTPVGPTFVTSDEVADPQALDLWLDVNGESRQRGTTAEMVFTIAELIAHLSTYQTLLPGDLIITGTPAGVGLGMKPETYLADGDEITCGITGLGDQVHKVAMK</sequence>
<dbReference type="FunFam" id="3.90.850.10:FF:000002">
    <property type="entry name" value="2-hydroxyhepta-2,4-diene-1,7-dioate isomerase"/>
    <property type="match status" value="1"/>
</dbReference>
<dbReference type="InterPro" id="IPR036663">
    <property type="entry name" value="Fumarylacetoacetase_C_sf"/>
</dbReference>
<comment type="caution">
    <text evidence="4">The sequence shown here is derived from an EMBL/GenBank/DDBJ whole genome shotgun (WGS) entry which is preliminary data.</text>
</comment>
<gene>
    <name evidence="4" type="ORF">FIV46_08785</name>
</gene>